<gene>
    <name evidence="1" type="ORF">H8K20_09305</name>
</gene>
<dbReference type="RefSeq" id="WP_186488256.1">
    <property type="nucleotide sequence ID" value="NZ_JACOGI010000002.1"/>
</dbReference>
<dbReference type="Pfam" id="PF06353">
    <property type="entry name" value="DUF1062"/>
    <property type="match status" value="1"/>
</dbReference>
<comment type="caution">
    <text evidence="1">The sequence shown here is derived from an EMBL/GenBank/DDBJ whole genome shotgun (WGS) entry which is preliminary data.</text>
</comment>
<proteinExistence type="predicted"/>
<evidence type="ECO:0000313" key="2">
    <source>
        <dbReference type="Proteomes" id="UP000597668"/>
    </source>
</evidence>
<dbReference type="InterPro" id="IPR009412">
    <property type="entry name" value="DUF1062"/>
</dbReference>
<organism evidence="1 2">
    <name type="scientific">Neobittarella massiliensis</name>
    <name type="common">ex Bilen et al. 2018</name>
    <dbReference type="NCBI Taxonomy" id="2041842"/>
    <lineage>
        <taxon>Bacteria</taxon>
        <taxon>Bacillati</taxon>
        <taxon>Bacillota</taxon>
        <taxon>Clostridia</taxon>
        <taxon>Eubacteriales</taxon>
        <taxon>Oscillospiraceae</taxon>
        <taxon>Neobittarella (ex Bilen et al. 2018)</taxon>
    </lineage>
</organism>
<protein>
    <submittedName>
        <fullName evidence="1">DUF1062 domain-containing protein</fullName>
    </submittedName>
</protein>
<dbReference type="EMBL" id="JACOGI010000002">
    <property type="protein sequence ID" value="MBC3516587.1"/>
    <property type="molecule type" value="Genomic_DNA"/>
</dbReference>
<name>A0A8J6LZB2_9FIRM</name>
<evidence type="ECO:0000313" key="1">
    <source>
        <dbReference type="EMBL" id="MBC3516587.1"/>
    </source>
</evidence>
<reference evidence="1" key="1">
    <citation type="submission" date="2020-08" db="EMBL/GenBank/DDBJ databases">
        <authorList>
            <person name="Liu C."/>
            <person name="Sun Q."/>
        </authorList>
    </citation>
    <scope>NUCLEOTIDE SEQUENCE</scope>
    <source>
        <strain evidence="1">NSJ-65</strain>
    </source>
</reference>
<sequence length="191" mass="22434">MEHIDWEVQYLSLPAVRRHCQKCGGPSRFVCSGNFRVNAQRKSLDIWLIYRCACCHTTYNMDVYSRVRPDNIPPSELARFLQNDEQLAWQYATDNSVLQKNGVVLDTVDYRIQGLLPTPQMGKIQLQLHSRYALPVRVGTVLRKKMEFSAGELKILVESGRIWMDESDRRWIRRKLFYGCTLYMQLPPKEY</sequence>
<dbReference type="Proteomes" id="UP000597668">
    <property type="component" value="Unassembled WGS sequence"/>
</dbReference>
<keyword evidence="2" id="KW-1185">Reference proteome</keyword>
<dbReference type="AlphaFoldDB" id="A0A8J6LZB2"/>
<accession>A0A8J6LZB2</accession>